<evidence type="ECO:0000313" key="4">
    <source>
        <dbReference type="EMBL" id="MBL6081865.1"/>
    </source>
</evidence>
<reference evidence="4 5" key="1">
    <citation type="submission" date="2021-01" db="EMBL/GenBank/DDBJ databases">
        <title>Belnapia mucosa sp. nov. and Belnapia arida sp. nov., isolated from the Tabernas Desert (Almeria, Spain).</title>
        <authorList>
            <person name="Molina-Menor E."/>
            <person name="Vidal-Verdu A."/>
            <person name="Calonge A."/>
            <person name="Satari L."/>
            <person name="Pereto J."/>
            <person name="Porcar M."/>
        </authorList>
    </citation>
    <scope>NUCLEOTIDE SEQUENCE [LARGE SCALE GENOMIC DNA]</scope>
    <source>
        <strain evidence="4 5">T18</strain>
    </source>
</reference>
<dbReference type="PANTHER" id="PTHR43037">
    <property type="entry name" value="UNNAMED PRODUCT-RELATED"/>
    <property type="match status" value="1"/>
</dbReference>
<dbReference type="SUPFAM" id="SSF53474">
    <property type="entry name" value="alpha/beta-Hydrolases"/>
    <property type="match status" value="2"/>
</dbReference>
<dbReference type="RefSeq" id="WP_202835079.1">
    <property type="nucleotide sequence ID" value="NZ_JAETWB010000039.1"/>
</dbReference>
<evidence type="ECO:0000313" key="5">
    <source>
        <dbReference type="Proteomes" id="UP000660885"/>
    </source>
</evidence>
<keyword evidence="1" id="KW-0732">Signal</keyword>
<dbReference type="InterPro" id="IPR029058">
    <property type="entry name" value="AB_hydrolase_fold"/>
</dbReference>
<dbReference type="PANTHER" id="PTHR43037:SF1">
    <property type="entry name" value="BLL1128 PROTEIN"/>
    <property type="match status" value="1"/>
</dbReference>
<accession>A0ABS1UCI3</accession>
<organism evidence="4 5">
    <name type="scientific">Belnapia arida</name>
    <dbReference type="NCBI Taxonomy" id="2804533"/>
    <lineage>
        <taxon>Bacteria</taxon>
        <taxon>Pseudomonadati</taxon>
        <taxon>Pseudomonadota</taxon>
        <taxon>Alphaproteobacteria</taxon>
        <taxon>Acetobacterales</taxon>
        <taxon>Roseomonadaceae</taxon>
        <taxon>Belnapia</taxon>
    </lineage>
</organism>
<evidence type="ECO:0000256" key="1">
    <source>
        <dbReference type="ARBA" id="ARBA00022729"/>
    </source>
</evidence>
<feature type="region of interest" description="Disordered" evidence="3">
    <location>
        <begin position="335"/>
        <end position="355"/>
    </location>
</feature>
<keyword evidence="5" id="KW-1185">Reference proteome</keyword>
<feature type="region of interest" description="Disordered" evidence="3">
    <location>
        <begin position="31"/>
        <end position="51"/>
    </location>
</feature>
<dbReference type="Proteomes" id="UP000660885">
    <property type="component" value="Unassembled WGS sequence"/>
</dbReference>
<keyword evidence="2" id="KW-0378">Hydrolase</keyword>
<evidence type="ECO:0000256" key="3">
    <source>
        <dbReference type="SAM" id="MobiDB-lite"/>
    </source>
</evidence>
<protein>
    <submittedName>
        <fullName evidence="4">PHB depolymerase family esterase</fullName>
    </submittedName>
</protein>
<evidence type="ECO:0000256" key="2">
    <source>
        <dbReference type="ARBA" id="ARBA00022801"/>
    </source>
</evidence>
<dbReference type="Pfam" id="PF10503">
    <property type="entry name" value="Esterase_PHB"/>
    <property type="match status" value="1"/>
</dbReference>
<dbReference type="NCBIfam" id="TIGR01840">
    <property type="entry name" value="esterase_phb"/>
    <property type="match status" value="1"/>
</dbReference>
<feature type="compositionally biased region" description="Low complexity" evidence="3">
    <location>
        <begin position="42"/>
        <end position="51"/>
    </location>
</feature>
<dbReference type="InterPro" id="IPR050955">
    <property type="entry name" value="Plant_Biomass_Hydrol_Est"/>
</dbReference>
<dbReference type="EMBL" id="JAETWB010000039">
    <property type="protein sequence ID" value="MBL6081865.1"/>
    <property type="molecule type" value="Genomic_DNA"/>
</dbReference>
<name>A0ABS1UCI3_9PROT</name>
<comment type="caution">
    <text evidence="4">The sequence shown here is derived from an EMBL/GenBank/DDBJ whole genome shotgun (WGS) entry which is preliminary data.</text>
</comment>
<dbReference type="Gene3D" id="3.40.50.1820">
    <property type="entry name" value="alpha/beta hydrolase"/>
    <property type="match status" value="1"/>
</dbReference>
<dbReference type="InterPro" id="IPR010126">
    <property type="entry name" value="Esterase_phb"/>
</dbReference>
<gene>
    <name evidence="4" type="ORF">JMJ56_28165</name>
</gene>
<proteinExistence type="predicted"/>
<sequence>MNAIFPKDMLEATRLTREGKLAEASALLQRSLHGDVAPPGTPTGTPTARAPRIIDVDPDTGEAADPAPAPAVGAARKAAAGRWPAAGMGKAAMPQMPEALRGFLDQMNQGGLGQGLDGLARHAPAPEPLPEGARFIMGSFDAEAGSRGYKLYIPSTRRDRAAPLVVMLHGCTQSPDDFAAGTRMNALAEEHGLFVLYPAQPSSANAQKCWNWFSPGDQKRDQGEPSLIAGMTRQVMREHAVDPRRVYVAGLSAGGAAAAIMGQAYPELYAAVGVHSGLACGAARDMPSAFAAMRQGAAGAPLRAGNGQRVIPTIVFHADRDTTVHPSNGDQVIAQSGASASGLRTEVGRGQVPGGHAYSRTLHADAEGRAVLEQWLVHGGGHAWSGGSPAGSFTDPRGPDASREMLRFFLEHPQGSATT</sequence>